<dbReference type="PROSITE" id="PS51918">
    <property type="entry name" value="RADICAL_SAM"/>
    <property type="match status" value="1"/>
</dbReference>
<accession>A0A917Q5V2</accession>
<dbReference type="NCBIfam" id="NF033668">
    <property type="entry name" value="rSAM_PA0069"/>
    <property type="match status" value="1"/>
</dbReference>
<dbReference type="Gene3D" id="3.80.30.30">
    <property type="match status" value="1"/>
</dbReference>
<dbReference type="InterPro" id="IPR058240">
    <property type="entry name" value="rSAM_sf"/>
</dbReference>
<dbReference type="GO" id="GO:0051536">
    <property type="term" value="F:iron-sulfur cluster binding"/>
    <property type="evidence" value="ECO:0007669"/>
    <property type="project" value="UniProtKB-KW"/>
</dbReference>
<evidence type="ECO:0000313" key="5">
    <source>
        <dbReference type="EMBL" id="GGK26243.1"/>
    </source>
</evidence>
<evidence type="ECO:0000256" key="1">
    <source>
        <dbReference type="ARBA" id="ARBA00022723"/>
    </source>
</evidence>
<keyword evidence="1" id="KW-0479">Metal-binding</keyword>
<dbReference type="InterPro" id="IPR040086">
    <property type="entry name" value="MJ0683-like"/>
</dbReference>
<dbReference type="Proteomes" id="UP000600449">
    <property type="component" value="Unassembled WGS sequence"/>
</dbReference>
<protein>
    <submittedName>
        <fullName evidence="5">Radical SAM protein</fullName>
    </submittedName>
</protein>
<evidence type="ECO:0000259" key="4">
    <source>
        <dbReference type="PROSITE" id="PS51918"/>
    </source>
</evidence>
<organism evidence="5 6">
    <name type="scientific">Salinarimonas ramus</name>
    <dbReference type="NCBI Taxonomy" id="690164"/>
    <lineage>
        <taxon>Bacteria</taxon>
        <taxon>Pseudomonadati</taxon>
        <taxon>Pseudomonadota</taxon>
        <taxon>Alphaproteobacteria</taxon>
        <taxon>Hyphomicrobiales</taxon>
        <taxon>Salinarimonadaceae</taxon>
        <taxon>Salinarimonas</taxon>
    </lineage>
</organism>
<dbReference type="RefSeq" id="WP_188910406.1">
    <property type="nucleotide sequence ID" value="NZ_BMMF01000003.1"/>
</dbReference>
<dbReference type="PANTHER" id="PTHR43432:SF3">
    <property type="entry name" value="SLR0285 PROTEIN"/>
    <property type="match status" value="1"/>
</dbReference>
<sequence length="408" mass="45878">MSPIANAERAARHVVIPGPRESAPRELSARDLQRRALLRDAGRPDAVAERLRRGRGAQTNETGRFERITREAFEEDRLHDEEERALALATEVIEERPRTIIAKNQSPDIGFDYSINPYRGCEHGCFYCYARPSHAYHGLSAGLDFETKLFAKPDAAALLERELAARSYEAKPIALGANTDPYQPVERRYRITRSVLEVLAKRAHPVGIVTKSHLVTRDVDILGPMAERGLAKVAISLTTLDPVLARRMEPRAATPARRLDAIKRLTDEGIPVTVLVAPIVPAINDHEIERILEAAHAAGAREAGYVLLRLPNELKDLARDWLVEHYPDRLERVLSLVRQTRGGKEYDATWGVRQTGTGPYAWMIGRRFENAARRLGLNQRRTRLRTDLFEPPAIARKRAAENQLSLFG</sequence>
<gene>
    <name evidence="5" type="ORF">GCM10011322_10770</name>
</gene>
<evidence type="ECO:0000256" key="2">
    <source>
        <dbReference type="ARBA" id="ARBA00023004"/>
    </source>
</evidence>
<dbReference type="SMART" id="SM00729">
    <property type="entry name" value="Elp3"/>
    <property type="match status" value="1"/>
</dbReference>
<dbReference type="PANTHER" id="PTHR43432">
    <property type="entry name" value="SLR0285 PROTEIN"/>
    <property type="match status" value="1"/>
</dbReference>
<keyword evidence="2" id="KW-0408">Iron</keyword>
<keyword evidence="3" id="KW-0411">Iron-sulfur</keyword>
<dbReference type="AlphaFoldDB" id="A0A917Q5V2"/>
<evidence type="ECO:0000256" key="3">
    <source>
        <dbReference type="ARBA" id="ARBA00023014"/>
    </source>
</evidence>
<dbReference type="GO" id="GO:0003824">
    <property type="term" value="F:catalytic activity"/>
    <property type="evidence" value="ECO:0007669"/>
    <property type="project" value="InterPro"/>
</dbReference>
<feature type="domain" description="Radical SAM core" evidence="4">
    <location>
        <begin position="107"/>
        <end position="344"/>
    </location>
</feature>
<dbReference type="Pfam" id="PF04055">
    <property type="entry name" value="Radical_SAM"/>
    <property type="match status" value="1"/>
</dbReference>
<keyword evidence="6" id="KW-1185">Reference proteome</keyword>
<proteinExistence type="predicted"/>
<name>A0A917Q5V2_9HYPH</name>
<comment type="caution">
    <text evidence="5">The sequence shown here is derived from an EMBL/GenBank/DDBJ whole genome shotgun (WGS) entry which is preliminary data.</text>
</comment>
<dbReference type="InterPro" id="IPR007197">
    <property type="entry name" value="rSAM"/>
</dbReference>
<dbReference type="InterPro" id="IPR006638">
    <property type="entry name" value="Elp3/MiaA/NifB-like_rSAM"/>
</dbReference>
<dbReference type="SUPFAM" id="SSF102114">
    <property type="entry name" value="Radical SAM enzymes"/>
    <property type="match status" value="1"/>
</dbReference>
<dbReference type="GO" id="GO:0046872">
    <property type="term" value="F:metal ion binding"/>
    <property type="evidence" value="ECO:0007669"/>
    <property type="project" value="UniProtKB-KW"/>
</dbReference>
<evidence type="ECO:0000313" key="6">
    <source>
        <dbReference type="Proteomes" id="UP000600449"/>
    </source>
</evidence>
<dbReference type="CDD" id="cd01335">
    <property type="entry name" value="Radical_SAM"/>
    <property type="match status" value="1"/>
</dbReference>
<dbReference type="SFLD" id="SFLDG01084">
    <property type="entry name" value="Uncharacterised_Radical_SAM_Su"/>
    <property type="match status" value="1"/>
</dbReference>
<dbReference type="SFLD" id="SFLDS00029">
    <property type="entry name" value="Radical_SAM"/>
    <property type="match status" value="1"/>
</dbReference>
<reference evidence="5 6" key="1">
    <citation type="journal article" date="2014" name="Int. J. Syst. Evol. Microbiol.">
        <title>Complete genome sequence of Corynebacterium casei LMG S-19264T (=DSM 44701T), isolated from a smear-ripened cheese.</title>
        <authorList>
            <consortium name="US DOE Joint Genome Institute (JGI-PGF)"/>
            <person name="Walter F."/>
            <person name="Albersmeier A."/>
            <person name="Kalinowski J."/>
            <person name="Ruckert C."/>
        </authorList>
    </citation>
    <scope>NUCLEOTIDE SEQUENCE [LARGE SCALE GENOMIC DNA]</scope>
    <source>
        <strain evidence="5 6">CGMCC 1.9161</strain>
    </source>
</reference>
<dbReference type="EMBL" id="BMMF01000003">
    <property type="protein sequence ID" value="GGK26243.1"/>
    <property type="molecule type" value="Genomic_DNA"/>
</dbReference>